<proteinExistence type="predicted"/>
<evidence type="ECO:0000313" key="2">
    <source>
        <dbReference type="Proteomes" id="UP001174936"/>
    </source>
</evidence>
<organism evidence="1 2">
    <name type="scientific">Cercophora newfieldiana</name>
    <dbReference type="NCBI Taxonomy" id="92897"/>
    <lineage>
        <taxon>Eukaryota</taxon>
        <taxon>Fungi</taxon>
        <taxon>Dikarya</taxon>
        <taxon>Ascomycota</taxon>
        <taxon>Pezizomycotina</taxon>
        <taxon>Sordariomycetes</taxon>
        <taxon>Sordariomycetidae</taxon>
        <taxon>Sordariales</taxon>
        <taxon>Lasiosphaeriaceae</taxon>
        <taxon>Cercophora</taxon>
    </lineage>
</organism>
<accession>A0AA40CU79</accession>
<evidence type="ECO:0000313" key="1">
    <source>
        <dbReference type="EMBL" id="KAK0651635.1"/>
    </source>
</evidence>
<comment type="caution">
    <text evidence="1">The sequence shown here is derived from an EMBL/GenBank/DDBJ whole genome shotgun (WGS) entry which is preliminary data.</text>
</comment>
<dbReference type="EMBL" id="JAULSV010000002">
    <property type="protein sequence ID" value="KAK0651635.1"/>
    <property type="molecule type" value="Genomic_DNA"/>
</dbReference>
<sequence>MTGMGRWKGALFWRDWCCFRSFLGHSLSRKIPVYDYTCLGWDGRDARFGLFGLAGWDAGFILSF</sequence>
<dbReference type="AlphaFoldDB" id="A0AA40CU79"/>
<protein>
    <submittedName>
        <fullName evidence="1">Uncharacterized protein</fullName>
    </submittedName>
</protein>
<gene>
    <name evidence="1" type="ORF">B0T16DRAFT_404347</name>
</gene>
<name>A0AA40CU79_9PEZI</name>
<reference evidence="1" key="1">
    <citation type="submission" date="2023-06" db="EMBL/GenBank/DDBJ databases">
        <title>Genome-scale phylogeny and comparative genomics of the fungal order Sordariales.</title>
        <authorList>
            <consortium name="Lawrence Berkeley National Laboratory"/>
            <person name="Hensen N."/>
            <person name="Bonometti L."/>
            <person name="Westerberg I."/>
            <person name="Brannstrom I.O."/>
            <person name="Guillou S."/>
            <person name="Cros-Aarteil S."/>
            <person name="Calhoun S."/>
            <person name="Haridas S."/>
            <person name="Kuo A."/>
            <person name="Mondo S."/>
            <person name="Pangilinan J."/>
            <person name="Riley R."/>
            <person name="Labutti K."/>
            <person name="Andreopoulos B."/>
            <person name="Lipzen A."/>
            <person name="Chen C."/>
            <person name="Yanf M."/>
            <person name="Daum C."/>
            <person name="Ng V."/>
            <person name="Clum A."/>
            <person name="Steindorff A."/>
            <person name="Ohm R."/>
            <person name="Martin F."/>
            <person name="Silar P."/>
            <person name="Natvig D."/>
            <person name="Lalanne C."/>
            <person name="Gautier V."/>
            <person name="Ament-Velasquez S.L."/>
            <person name="Kruys A."/>
            <person name="Hutchinson M.I."/>
            <person name="Powell A.J."/>
            <person name="Barry K."/>
            <person name="Miller A.N."/>
            <person name="Grigoriev I.V."/>
            <person name="Debuchy R."/>
            <person name="Gladieux P."/>
            <person name="Thoren M.H."/>
            <person name="Johannesson H."/>
        </authorList>
    </citation>
    <scope>NUCLEOTIDE SEQUENCE</scope>
    <source>
        <strain evidence="1">SMH2532-1</strain>
    </source>
</reference>
<dbReference type="Proteomes" id="UP001174936">
    <property type="component" value="Unassembled WGS sequence"/>
</dbReference>
<keyword evidence="2" id="KW-1185">Reference proteome</keyword>